<dbReference type="SMART" id="SM00387">
    <property type="entry name" value="HATPase_c"/>
    <property type="match status" value="1"/>
</dbReference>
<dbReference type="InterPro" id="IPR001789">
    <property type="entry name" value="Sig_transdc_resp-reg_receiver"/>
</dbReference>
<evidence type="ECO:0000256" key="1">
    <source>
        <dbReference type="ARBA" id="ARBA00000085"/>
    </source>
</evidence>
<dbReference type="InterPro" id="IPR003661">
    <property type="entry name" value="HisK_dim/P_dom"/>
</dbReference>
<evidence type="ECO:0000256" key="8">
    <source>
        <dbReference type="SAM" id="Phobius"/>
    </source>
</evidence>
<dbReference type="SMART" id="SM00086">
    <property type="entry name" value="PAC"/>
    <property type="match status" value="2"/>
</dbReference>
<gene>
    <name evidence="13" type="ORF">METESE_31330</name>
</gene>
<dbReference type="InterPro" id="IPR036097">
    <property type="entry name" value="HisK_dim/P_sf"/>
</dbReference>
<dbReference type="EC" id="2.7.13.3" evidence="2"/>
<dbReference type="SMART" id="SM00388">
    <property type="entry name" value="HisKA"/>
    <property type="match status" value="1"/>
</dbReference>
<dbReference type="PROSITE" id="PS50110">
    <property type="entry name" value="RESPONSE_REGULATORY"/>
    <property type="match status" value="1"/>
</dbReference>
<feature type="domain" description="PAC" evidence="12">
    <location>
        <begin position="239"/>
        <end position="291"/>
    </location>
</feature>
<feature type="domain" description="PAC" evidence="12">
    <location>
        <begin position="371"/>
        <end position="423"/>
    </location>
</feature>
<dbReference type="PROSITE" id="PS50112">
    <property type="entry name" value="PAS"/>
    <property type="match status" value="1"/>
</dbReference>
<keyword evidence="5" id="KW-0418">Kinase</keyword>
<dbReference type="EMBL" id="AP027081">
    <property type="protein sequence ID" value="BDU78175.1"/>
    <property type="molecule type" value="Genomic_DNA"/>
</dbReference>
<dbReference type="GO" id="GO:0000155">
    <property type="term" value="F:phosphorelay sensor kinase activity"/>
    <property type="evidence" value="ECO:0007669"/>
    <property type="project" value="InterPro"/>
</dbReference>
<dbReference type="PRINTS" id="PR00344">
    <property type="entry name" value="BCTRLSENSOR"/>
</dbReference>
<accession>A0AA48GYW7</accession>
<dbReference type="SMART" id="SM00448">
    <property type="entry name" value="REC"/>
    <property type="match status" value="1"/>
</dbReference>
<dbReference type="PROSITE" id="PS50109">
    <property type="entry name" value="HIS_KIN"/>
    <property type="match status" value="1"/>
</dbReference>
<dbReference type="Pfam" id="PF00989">
    <property type="entry name" value="PAS"/>
    <property type="match status" value="1"/>
</dbReference>
<dbReference type="GO" id="GO:0009927">
    <property type="term" value="F:histidine phosphotransfer kinase activity"/>
    <property type="evidence" value="ECO:0007669"/>
    <property type="project" value="TreeGrafter"/>
</dbReference>
<comment type="catalytic activity">
    <reaction evidence="1">
        <text>ATP + protein L-histidine = ADP + protein N-phospho-L-histidine.</text>
        <dbReference type="EC" id="2.7.13.3"/>
    </reaction>
</comment>
<dbReference type="PROSITE" id="PS50113">
    <property type="entry name" value="PAC"/>
    <property type="match status" value="2"/>
</dbReference>
<dbReference type="GO" id="GO:0005886">
    <property type="term" value="C:plasma membrane"/>
    <property type="evidence" value="ECO:0007669"/>
    <property type="project" value="TreeGrafter"/>
</dbReference>
<dbReference type="InterPro" id="IPR005467">
    <property type="entry name" value="His_kinase_dom"/>
</dbReference>
<feature type="transmembrane region" description="Helical" evidence="8">
    <location>
        <begin position="15"/>
        <end position="37"/>
    </location>
</feature>
<evidence type="ECO:0000313" key="14">
    <source>
        <dbReference type="Proteomes" id="UP001228113"/>
    </source>
</evidence>
<keyword evidence="3 6" id="KW-0597">Phosphoprotein</keyword>
<dbReference type="NCBIfam" id="TIGR00229">
    <property type="entry name" value="sensory_box"/>
    <property type="match status" value="2"/>
</dbReference>
<dbReference type="PANTHER" id="PTHR43047:SF72">
    <property type="entry name" value="OSMOSENSING HISTIDINE PROTEIN KINASE SLN1"/>
    <property type="match status" value="1"/>
</dbReference>
<dbReference type="GO" id="GO:0006355">
    <property type="term" value="P:regulation of DNA-templated transcription"/>
    <property type="evidence" value="ECO:0007669"/>
    <property type="project" value="InterPro"/>
</dbReference>
<evidence type="ECO:0000259" key="11">
    <source>
        <dbReference type="PROSITE" id="PS50112"/>
    </source>
</evidence>
<dbReference type="InterPro" id="IPR004358">
    <property type="entry name" value="Sig_transdc_His_kin-like_C"/>
</dbReference>
<keyword evidence="8" id="KW-1133">Transmembrane helix</keyword>
<dbReference type="InterPro" id="IPR013655">
    <property type="entry name" value="PAS_fold_3"/>
</dbReference>
<feature type="modified residue" description="4-aspartylphosphate" evidence="6">
    <location>
        <position position="728"/>
    </location>
</feature>
<dbReference type="Gene3D" id="3.30.450.20">
    <property type="entry name" value="PAS domain"/>
    <property type="match status" value="2"/>
</dbReference>
<dbReference type="InterPro" id="IPR035965">
    <property type="entry name" value="PAS-like_dom_sf"/>
</dbReference>
<dbReference type="SMART" id="SM00091">
    <property type="entry name" value="PAS"/>
    <property type="match status" value="2"/>
</dbReference>
<keyword evidence="14" id="KW-1185">Reference proteome</keyword>
<dbReference type="SUPFAM" id="SSF55874">
    <property type="entry name" value="ATPase domain of HSP90 chaperone/DNA topoisomerase II/histidine kinase"/>
    <property type="match status" value="1"/>
</dbReference>
<evidence type="ECO:0000256" key="7">
    <source>
        <dbReference type="SAM" id="Coils"/>
    </source>
</evidence>
<evidence type="ECO:0000256" key="4">
    <source>
        <dbReference type="ARBA" id="ARBA00022679"/>
    </source>
</evidence>
<evidence type="ECO:0000259" key="10">
    <source>
        <dbReference type="PROSITE" id="PS50110"/>
    </source>
</evidence>
<dbReference type="CDD" id="cd00130">
    <property type="entry name" value="PAS"/>
    <property type="match status" value="2"/>
</dbReference>
<evidence type="ECO:0000256" key="6">
    <source>
        <dbReference type="PROSITE-ProRule" id="PRU00169"/>
    </source>
</evidence>
<feature type="coiled-coil region" evidence="7">
    <location>
        <begin position="407"/>
        <end position="434"/>
    </location>
</feature>
<dbReference type="Gene3D" id="3.30.565.10">
    <property type="entry name" value="Histidine kinase-like ATPase, C-terminal domain"/>
    <property type="match status" value="1"/>
</dbReference>
<dbReference type="KEGG" id="msea:METESE_31330"/>
<dbReference type="InterPro" id="IPR011006">
    <property type="entry name" value="CheY-like_superfamily"/>
</dbReference>
<dbReference type="InterPro" id="IPR000014">
    <property type="entry name" value="PAS"/>
</dbReference>
<dbReference type="Pfam" id="PF02518">
    <property type="entry name" value="HATPase_c"/>
    <property type="match status" value="1"/>
</dbReference>
<evidence type="ECO:0000256" key="2">
    <source>
        <dbReference type="ARBA" id="ARBA00012438"/>
    </source>
</evidence>
<dbReference type="Pfam" id="PF00072">
    <property type="entry name" value="Response_reg"/>
    <property type="match status" value="1"/>
</dbReference>
<dbReference type="RefSeq" id="WP_316410598.1">
    <property type="nucleotide sequence ID" value="NZ_AP027081.1"/>
</dbReference>
<dbReference type="InterPro" id="IPR036890">
    <property type="entry name" value="HATPase_C_sf"/>
</dbReference>
<protein>
    <recommendedName>
        <fullName evidence="2">histidine kinase</fullName>
        <ecNumber evidence="2">2.7.13.3</ecNumber>
    </recommendedName>
</protein>
<keyword evidence="4" id="KW-0808">Transferase</keyword>
<dbReference type="Pfam" id="PF08447">
    <property type="entry name" value="PAS_3"/>
    <property type="match status" value="1"/>
</dbReference>
<keyword evidence="8" id="KW-0812">Transmembrane</keyword>
<evidence type="ECO:0000259" key="12">
    <source>
        <dbReference type="PROSITE" id="PS50113"/>
    </source>
</evidence>
<dbReference type="SUPFAM" id="SSF47384">
    <property type="entry name" value="Homodimeric domain of signal transducing histidine kinase"/>
    <property type="match status" value="1"/>
</dbReference>
<dbReference type="InterPro" id="IPR013767">
    <property type="entry name" value="PAS_fold"/>
</dbReference>
<proteinExistence type="predicted"/>
<evidence type="ECO:0000259" key="9">
    <source>
        <dbReference type="PROSITE" id="PS50109"/>
    </source>
</evidence>
<dbReference type="PANTHER" id="PTHR43047">
    <property type="entry name" value="TWO-COMPONENT HISTIDINE PROTEIN KINASE"/>
    <property type="match status" value="1"/>
</dbReference>
<feature type="transmembrane region" description="Helical" evidence="8">
    <location>
        <begin position="71"/>
        <end position="94"/>
    </location>
</feature>
<evidence type="ECO:0000313" key="13">
    <source>
        <dbReference type="EMBL" id="BDU78175.1"/>
    </source>
</evidence>
<reference evidence="13" key="1">
    <citation type="journal article" date="2023" name="Int. J. Syst. Evol. Microbiol.">
        <title>Mesoterricola silvestris gen. nov., sp. nov., Mesoterricola sediminis sp. nov., Geothrix oryzae sp. nov., Geothrix edaphica sp. nov., Geothrix rubra sp. nov., and Geothrix limicola sp. nov., six novel members of Acidobacteriota isolated from soils.</title>
        <authorList>
            <person name="Itoh H."/>
            <person name="Sugisawa Y."/>
            <person name="Mise K."/>
            <person name="Xu Z."/>
            <person name="Kuniyasu M."/>
            <person name="Ushijima N."/>
            <person name="Kawano K."/>
            <person name="Kobayashi E."/>
            <person name="Shiratori Y."/>
            <person name="Masuda Y."/>
            <person name="Senoo K."/>
        </authorList>
    </citation>
    <scope>NUCLEOTIDE SEQUENCE</scope>
    <source>
        <strain evidence="13">W786</strain>
    </source>
</reference>
<dbReference type="AlphaFoldDB" id="A0AA48GYW7"/>
<dbReference type="Gene3D" id="1.10.287.130">
    <property type="match status" value="1"/>
</dbReference>
<dbReference type="CDD" id="cd17546">
    <property type="entry name" value="REC_hyHK_CKI1_RcsC-like"/>
    <property type="match status" value="1"/>
</dbReference>
<dbReference type="InterPro" id="IPR000700">
    <property type="entry name" value="PAS-assoc_C"/>
</dbReference>
<dbReference type="Gene3D" id="3.40.50.2300">
    <property type="match status" value="1"/>
</dbReference>
<dbReference type="CDD" id="cd00082">
    <property type="entry name" value="HisKA"/>
    <property type="match status" value="1"/>
</dbReference>
<feature type="domain" description="PAS" evidence="11">
    <location>
        <begin position="151"/>
        <end position="196"/>
    </location>
</feature>
<dbReference type="InterPro" id="IPR003594">
    <property type="entry name" value="HATPase_dom"/>
</dbReference>
<evidence type="ECO:0000256" key="3">
    <source>
        <dbReference type="ARBA" id="ARBA00022553"/>
    </source>
</evidence>
<dbReference type="Pfam" id="PF00512">
    <property type="entry name" value="HisKA"/>
    <property type="match status" value="1"/>
</dbReference>
<keyword evidence="7" id="KW-0175">Coiled coil</keyword>
<dbReference type="InterPro" id="IPR001610">
    <property type="entry name" value="PAC"/>
</dbReference>
<feature type="domain" description="Response regulatory" evidence="10">
    <location>
        <begin position="679"/>
        <end position="797"/>
    </location>
</feature>
<dbReference type="SUPFAM" id="SSF55785">
    <property type="entry name" value="PYP-like sensor domain (PAS domain)"/>
    <property type="match status" value="2"/>
</dbReference>
<organism evidence="13 14">
    <name type="scientific">Mesoterricola sediminis</name>
    <dbReference type="NCBI Taxonomy" id="2927980"/>
    <lineage>
        <taxon>Bacteria</taxon>
        <taxon>Pseudomonadati</taxon>
        <taxon>Acidobacteriota</taxon>
        <taxon>Holophagae</taxon>
        <taxon>Holophagales</taxon>
        <taxon>Holophagaceae</taxon>
        <taxon>Mesoterricola</taxon>
    </lineage>
</organism>
<keyword evidence="8" id="KW-0472">Membrane</keyword>
<name>A0AA48GYW7_9BACT</name>
<dbReference type="SUPFAM" id="SSF52172">
    <property type="entry name" value="CheY-like"/>
    <property type="match status" value="1"/>
</dbReference>
<sequence length="875" mass="95196">MLLRPRGSIASQVRVGLLVIASMAIAGSLAVLGLAIATEGKALRLLMGHAGSLGVPEAQIAALRSQGRLSLALGLALAVLTLVVTVAFSNLIAYRVRRGVQKLLTQLRAVHTPDVPPSEDLPEGDELALVRRELGRTLRQNQVLLQTVRQQQAFQRAVLDGASAAIIGLDPDGRVNLWNRGAERMTGFTAEEIVGRGDPAWWRLSEELEHLAAELSAQLGRPVEPGIPAVQEAAALPGFSSECHYRHRDGHLTEVLLGISQVRTPEGEFLGTMGVAQDLSRIKALESELTSSEARYRSLVDRLPDVVYQTRVWPDGRRAWPFCSAQFEAFYGAPPSVLEANPAYSLDKVHPDDRPGYLAALTEAAAQLSPVTWEGRSYTERPGEIKWVRVRRSPTRLEDGSILWDGLLEDITKLKEAEERLRASEARALEASRAKSVFLANMSHELRTPLSVILGYASLLARTPGRPAAEQGQLLRIQQAGEHLLSLINDVLSLTKIEAGRSEVKLEPFEPERLFSELEGLFHLTATQKGLRFSVDRLGFPPYVNGDKAKIRQIFVNLLGNAFKFTKAGHVTARAAWAEGSAVFAVEDSGPGIPVEDQAGLFTAFQETRRGAALGGAGLGLHISGALAESLGGRMSLQSAEGRGCVFTFTLPLPEIEGPMVGPGEHALPRLAGSGEAPRILVVDDSEGNREILSEILLQVGFRVETAASGLEGVEKWRNLRPDLILMDLRMEEVDGFEAVRRIRRREEAMATRVPVIAVSASVFDVTREMIVEHGFDDFLTKPLDLNRMLDLVRALLGVSWEREAAPGAAQGMGDITALGAQDPAWLERFAAQVKMGDLDAADALLAELPEAGLREAVRGRLRAYRLQDLLEHLG</sequence>
<evidence type="ECO:0000256" key="5">
    <source>
        <dbReference type="ARBA" id="ARBA00022777"/>
    </source>
</evidence>
<dbReference type="Proteomes" id="UP001228113">
    <property type="component" value="Chromosome"/>
</dbReference>
<feature type="domain" description="Histidine kinase" evidence="9">
    <location>
        <begin position="441"/>
        <end position="655"/>
    </location>
</feature>